<dbReference type="Gene3D" id="3.10.10.10">
    <property type="entry name" value="HIV Type 1 Reverse Transcriptase, subunit A, domain 1"/>
    <property type="match status" value="1"/>
</dbReference>
<dbReference type="InterPro" id="IPR008042">
    <property type="entry name" value="Retrotrans_Pao"/>
</dbReference>
<evidence type="ECO:0000313" key="3">
    <source>
        <dbReference type="Proteomes" id="UP000886998"/>
    </source>
</evidence>
<feature type="domain" description="Reverse transcriptase" evidence="1">
    <location>
        <begin position="205"/>
        <end position="302"/>
    </location>
</feature>
<dbReference type="OrthoDB" id="6431507at2759"/>
<dbReference type="InterPro" id="IPR043128">
    <property type="entry name" value="Rev_trsase/Diguanyl_cyclase"/>
</dbReference>
<comment type="caution">
    <text evidence="2">The sequence shown here is derived from an EMBL/GenBank/DDBJ whole genome shotgun (WGS) entry which is preliminary data.</text>
</comment>
<dbReference type="InterPro" id="IPR000477">
    <property type="entry name" value="RT_dom"/>
</dbReference>
<accession>A0A8X6XGQ3</accession>
<dbReference type="SUPFAM" id="SSF56672">
    <property type="entry name" value="DNA/RNA polymerases"/>
    <property type="match status" value="1"/>
</dbReference>
<proteinExistence type="predicted"/>
<dbReference type="Pfam" id="PF05380">
    <property type="entry name" value="Peptidase_A17"/>
    <property type="match status" value="1"/>
</dbReference>
<evidence type="ECO:0000313" key="2">
    <source>
        <dbReference type="EMBL" id="GFY52884.1"/>
    </source>
</evidence>
<protein>
    <submittedName>
        <fullName evidence="2">Integrase catalytic domain-containing protein</fullName>
    </submittedName>
</protein>
<dbReference type="InterPro" id="IPR043502">
    <property type="entry name" value="DNA/RNA_pol_sf"/>
</dbReference>
<dbReference type="PANTHER" id="PTHR47331">
    <property type="entry name" value="PHD-TYPE DOMAIN-CONTAINING PROTEIN"/>
    <property type="match status" value="1"/>
</dbReference>
<keyword evidence="3" id="KW-1185">Reference proteome</keyword>
<reference evidence="2" key="1">
    <citation type="submission" date="2020-08" db="EMBL/GenBank/DDBJ databases">
        <title>Multicomponent nature underlies the extraordinary mechanical properties of spider dragline silk.</title>
        <authorList>
            <person name="Kono N."/>
            <person name="Nakamura H."/>
            <person name="Mori M."/>
            <person name="Yoshida Y."/>
            <person name="Ohtoshi R."/>
            <person name="Malay A.D."/>
            <person name="Moran D.A.P."/>
            <person name="Tomita M."/>
            <person name="Numata K."/>
            <person name="Arakawa K."/>
        </authorList>
    </citation>
    <scope>NUCLEOTIDE SEQUENCE</scope>
</reference>
<dbReference type="Pfam" id="PF00078">
    <property type="entry name" value="RVT_1"/>
    <property type="match status" value="1"/>
</dbReference>
<dbReference type="PANTHER" id="PTHR47331:SF5">
    <property type="entry name" value="RIBONUCLEASE H"/>
    <property type="match status" value="1"/>
</dbReference>
<evidence type="ECO:0000259" key="1">
    <source>
        <dbReference type="Pfam" id="PF00078"/>
    </source>
</evidence>
<dbReference type="GO" id="GO:0071897">
    <property type="term" value="P:DNA biosynthetic process"/>
    <property type="evidence" value="ECO:0007669"/>
    <property type="project" value="UniProtKB-ARBA"/>
</dbReference>
<dbReference type="AlphaFoldDB" id="A0A8X6XGQ3"/>
<dbReference type="EMBL" id="BMAV01008947">
    <property type="protein sequence ID" value="GFY52884.1"/>
    <property type="molecule type" value="Genomic_DNA"/>
</dbReference>
<dbReference type="Gene3D" id="3.30.70.270">
    <property type="match status" value="1"/>
</dbReference>
<gene>
    <name evidence="2" type="primary">X975_06179</name>
    <name evidence="2" type="ORF">TNIN_388861</name>
</gene>
<dbReference type="Proteomes" id="UP000886998">
    <property type="component" value="Unassembled WGS sequence"/>
</dbReference>
<name>A0A8X6XGQ3_9ARAC</name>
<sequence length="616" mass="71431">MSKKLVAVETIFGWCLQGRNSENQSSLALSVIVQENLVSDQLKKFWDLEVSGLIDSKNKSDVSENQIMKNFESNIKYDEKAKRYKVGLPWKLEARELKDNREIAEKRFTRLRKRFQKNPHLFLEYRDVLQNYLKQGIIELVLDSSDSDSNNVTFYLPHREVIRKDRPSSQLRIVYDASSHEANSPSLNSCLHIGPNLYPEIFDILMRFRLNAVAFTVDMKQAFLQIMLNEEDRDVTKFLFSNDPFDESQLPSVYRFTRVLFGISSSPFLLSATIKHHLKKYLEKYTDTVNFLNEIIYVDDIIGSQLIVNQALTITLEATKIFEDASISLQKWQTNLKSLHKAWQDKGVISDENPHFETFEKDNLPFKVLGIAWNSREDFLYFDVKGLIDFVSKRIDTKRFILQVLGRIFDPIGFLGPFTLRIKHLMQKVWLLGVEWDESLPEDIISLWADWCEEVPQLTDFSVPRCYFSDPLVNNFKTLELHLSSDSSTKAYGTVAYLRVTSSNKEILTSFVASKNRIAPLKTLTLPRLELMGALLSARLSSNILKALKLYIPCLFWTDSKITYFWVRGQPERFKPFIKNRIQEIQKLPSPSNWHHCPGIQNPADIVSRGVKISRL</sequence>
<organism evidence="2 3">
    <name type="scientific">Trichonephila inaurata madagascariensis</name>
    <dbReference type="NCBI Taxonomy" id="2747483"/>
    <lineage>
        <taxon>Eukaryota</taxon>
        <taxon>Metazoa</taxon>
        <taxon>Ecdysozoa</taxon>
        <taxon>Arthropoda</taxon>
        <taxon>Chelicerata</taxon>
        <taxon>Arachnida</taxon>
        <taxon>Araneae</taxon>
        <taxon>Araneomorphae</taxon>
        <taxon>Entelegynae</taxon>
        <taxon>Araneoidea</taxon>
        <taxon>Nephilidae</taxon>
        <taxon>Trichonephila</taxon>
        <taxon>Trichonephila inaurata</taxon>
    </lineage>
</organism>